<dbReference type="RefSeq" id="WP_324718090.1">
    <property type="nucleotide sequence ID" value="NZ_CP141615.1"/>
</dbReference>
<keyword evidence="2" id="KW-1185">Reference proteome</keyword>
<accession>A0ABZ1C142</accession>
<evidence type="ECO:0000313" key="1">
    <source>
        <dbReference type="EMBL" id="WRP18819.1"/>
    </source>
</evidence>
<evidence type="ECO:0000313" key="2">
    <source>
        <dbReference type="Proteomes" id="UP001332192"/>
    </source>
</evidence>
<name>A0ABZ1C142_9FIRM</name>
<sequence length="61" mass="6957">MTLHRLGIPGHLRTSLSSTHLVESALLILEAKARRVKRWRSGQQAERWVGMALLHAESRFP</sequence>
<reference evidence="1 2" key="1">
    <citation type="journal article" date="2024" name="Front. Microbiol.">
        <title>Novel thermophilic genera Geochorda gen. nov. and Carboxydochorda gen. nov. from the deep terrestrial subsurface reveal the ecophysiological diversity in the class Limnochordia.</title>
        <authorList>
            <person name="Karnachuk O.V."/>
            <person name="Lukina A.P."/>
            <person name="Avakyan M.R."/>
            <person name="Kadnikov V.V."/>
            <person name="Begmatov S."/>
            <person name="Beletsky A.V."/>
            <person name="Vlasova K.G."/>
            <person name="Novikov A.A."/>
            <person name="Shcherbakova V.A."/>
            <person name="Mardanov A.V."/>
            <person name="Ravin N.V."/>
        </authorList>
    </citation>
    <scope>NUCLEOTIDE SEQUENCE [LARGE SCALE GENOMIC DNA]</scope>
    <source>
        <strain evidence="1 2">L945</strain>
    </source>
</reference>
<dbReference type="Proteomes" id="UP001332192">
    <property type="component" value="Chromosome"/>
</dbReference>
<gene>
    <name evidence="1" type="ORF">U7230_07455</name>
</gene>
<proteinExistence type="predicted"/>
<organism evidence="1 2">
    <name type="scientific">Carboxydichorda subterranea</name>
    <dbReference type="NCBI Taxonomy" id="3109565"/>
    <lineage>
        <taxon>Bacteria</taxon>
        <taxon>Bacillati</taxon>
        <taxon>Bacillota</taxon>
        <taxon>Limnochordia</taxon>
        <taxon>Limnochordales</taxon>
        <taxon>Geochordaceae</taxon>
        <taxon>Carboxydichorda</taxon>
    </lineage>
</organism>
<evidence type="ECO:0008006" key="3">
    <source>
        <dbReference type="Google" id="ProtNLM"/>
    </source>
</evidence>
<dbReference type="EMBL" id="CP141615">
    <property type="protein sequence ID" value="WRP18819.1"/>
    <property type="molecule type" value="Genomic_DNA"/>
</dbReference>
<protein>
    <recommendedName>
        <fullName evidence="3">Transposase</fullName>
    </recommendedName>
</protein>